<dbReference type="SUPFAM" id="SSF48452">
    <property type="entry name" value="TPR-like"/>
    <property type="match status" value="1"/>
</dbReference>
<evidence type="ECO:0000259" key="2">
    <source>
        <dbReference type="PROSITE" id="PS51186"/>
    </source>
</evidence>
<feature type="repeat" description="TPR" evidence="1">
    <location>
        <begin position="619"/>
        <end position="652"/>
    </location>
</feature>
<dbReference type="PANTHER" id="PTHR44366">
    <property type="entry name" value="UDP-N-ACETYLGLUCOSAMINE--PEPTIDE N-ACETYLGLUCOSAMINYLTRANSFERASE 110 KDA SUBUNIT"/>
    <property type="match status" value="1"/>
</dbReference>
<dbReference type="Gene3D" id="3.40.630.30">
    <property type="match status" value="1"/>
</dbReference>
<dbReference type="PROSITE" id="PS50293">
    <property type="entry name" value="TPR_REGION"/>
    <property type="match status" value="2"/>
</dbReference>
<dbReference type="SMART" id="SM00028">
    <property type="entry name" value="TPR"/>
    <property type="match status" value="3"/>
</dbReference>
<dbReference type="PROSITE" id="PS51186">
    <property type="entry name" value="GNAT"/>
    <property type="match status" value="1"/>
</dbReference>
<feature type="domain" description="N-acetyltransferase" evidence="2">
    <location>
        <begin position="395"/>
        <end position="541"/>
    </location>
</feature>
<proteinExistence type="predicted"/>
<dbReference type="PANTHER" id="PTHR44366:SF1">
    <property type="entry name" value="UDP-N-ACETYLGLUCOSAMINE--PEPTIDE N-ACETYLGLUCOSAMINYLTRANSFERASE 110 KDA SUBUNIT"/>
    <property type="match status" value="1"/>
</dbReference>
<dbReference type="InterPro" id="IPR000182">
    <property type="entry name" value="GNAT_dom"/>
</dbReference>
<organism evidence="3">
    <name type="scientific">Woronichinia naegeliana WA131</name>
    <dbReference type="NCBI Taxonomy" id="2824559"/>
    <lineage>
        <taxon>Bacteria</taxon>
        <taxon>Bacillati</taxon>
        <taxon>Cyanobacteriota</taxon>
        <taxon>Cyanophyceae</taxon>
        <taxon>Synechococcales</taxon>
        <taxon>Coelosphaeriaceae</taxon>
        <taxon>Woronichinia</taxon>
    </lineage>
</organism>
<sequence length="669" mass="74281">MTESEEKSSNSFLPINASEGLWEWLEKEQISVGFTTYQTNRLMLVGRKANGRLAINERLFDKPMGLYAQGNSLYMSTRYQIWQLDNHLAKGETYQEADRLYVPSLSYTTGSLNVHDLVLGRDGTPIFINTDFSCLATIQAGYSFAPIWQPPFITKLVAEDRCHLNGLAMVEGEPAYVTACSMTDSAAGWRSHRNDGGIVVHIPSNEVVLRGLSMPHSPRWYQGKLWILNAGTGELGYVDDHQFIPIAFCPGFVRGLAFWGDLAIVGLSKLRSASFSGLVLEERLLAEGNTAQCGLIAINIHSGEIVHSLFLDKPIEELFDVVVLPNVCRPMSLGFQDEDIERLVTFPSSNGLVTTKPTVKRPRDSTLLIAGFPTKERIERENQESREYEAMERQEQLAEAKVKFQRVFHLNPESLAPYDGMTFPSLQQRWQNQPQRGEVIGVSASVLGDMVGFAIAELLPNLKAEIISLFVDPNHRQKGVGTKMLAFLEREIGSQKVEQIALVYAPTPLADRALTSMFRKLGWAAPRSLANGLKVALKGLPTVNPAISGSAKVKFEEGKNQVKDHNLEQAVICFQEAIRLQPDYVAAYNQLGNALQTLEQSDEAIACYQKILEINPNVAAAHCNLGSIWQTQEKFEAAIAAYQRAIKLKPDFALAHRNLSGLVAKDQTD</sequence>
<keyword evidence="1" id="KW-0802">TPR repeat</keyword>
<dbReference type="GO" id="GO:0006493">
    <property type="term" value="P:protein O-linked glycosylation"/>
    <property type="evidence" value="ECO:0007669"/>
    <property type="project" value="InterPro"/>
</dbReference>
<dbReference type="Pfam" id="PF00515">
    <property type="entry name" value="TPR_1"/>
    <property type="match status" value="2"/>
</dbReference>
<dbReference type="Pfam" id="PF00583">
    <property type="entry name" value="Acetyltransf_1"/>
    <property type="match status" value="1"/>
</dbReference>
<dbReference type="Proteomes" id="UP001065613">
    <property type="component" value="Chromosome"/>
</dbReference>
<dbReference type="CDD" id="cd04301">
    <property type="entry name" value="NAT_SF"/>
    <property type="match status" value="1"/>
</dbReference>
<name>A0A977KRZ6_9CYAN</name>
<accession>A0A977KRZ6</accession>
<dbReference type="InterPro" id="IPR037919">
    <property type="entry name" value="OGT"/>
</dbReference>
<dbReference type="GO" id="GO:0097363">
    <property type="term" value="F:protein O-acetylglucosaminyltransferase activity"/>
    <property type="evidence" value="ECO:0007669"/>
    <property type="project" value="TreeGrafter"/>
</dbReference>
<protein>
    <submittedName>
        <fullName evidence="3">TIGR03032 family protein</fullName>
    </submittedName>
</protein>
<evidence type="ECO:0000256" key="1">
    <source>
        <dbReference type="PROSITE-ProRule" id="PRU00339"/>
    </source>
</evidence>
<evidence type="ECO:0000313" key="3">
    <source>
        <dbReference type="EMBL" id="UXE58529.1"/>
    </source>
</evidence>
<dbReference type="AlphaFoldDB" id="A0A977KRZ6"/>
<dbReference type="SUPFAM" id="SSF55729">
    <property type="entry name" value="Acyl-CoA N-acyltransferases (Nat)"/>
    <property type="match status" value="1"/>
</dbReference>
<dbReference type="InterPro" id="IPR019734">
    <property type="entry name" value="TPR_rpt"/>
</dbReference>
<dbReference type="Pfam" id="PF16261">
    <property type="entry name" value="DUF4915"/>
    <property type="match status" value="1"/>
</dbReference>
<dbReference type="InterPro" id="IPR011990">
    <property type="entry name" value="TPR-like_helical_dom_sf"/>
</dbReference>
<feature type="repeat" description="TPR" evidence="1">
    <location>
        <begin position="551"/>
        <end position="584"/>
    </location>
</feature>
<dbReference type="KEGG" id="wna:KA717_20985"/>
<reference evidence="3" key="1">
    <citation type="submission" date="2021-04" db="EMBL/GenBank/DDBJ databases">
        <title>Genome sequence of Woronichinia naegeliana from Washington state freshwater lake bloom.</title>
        <authorList>
            <person name="Dreher T.W."/>
        </authorList>
    </citation>
    <scope>NUCLEOTIDE SEQUENCE</scope>
    <source>
        <strain evidence="3">WA131</strain>
    </source>
</reference>
<dbReference type="EMBL" id="CP073041">
    <property type="protein sequence ID" value="UXE58529.1"/>
    <property type="molecule type" value="Genomic_DNA"/>
</dbReference>
<dbReference type="Gene3D" id="1.25.40.10">
    <property type="entry name" value="Tetratricopeptide repeat domain"/>
    <property type="match status" value="2"/>
</dbReference>
<feature type="repeat" description="TPR" evidence="1">
    <location>
        <begin position="585"/>
        <end position="618"/>
    </location>
</feature>
<dbReference type="InterPro" id="IPR017481">
    <property type="entry name" value="CHP03032"/>
</dbReference>
<dbReference type="NCBIfam" id="TIGR03032">
    <property type="entry name" value="TIGR03032 family protein"/>
    <property type="match status" value="1"/>
</dbReference>
<gene>
    <name evidence="3" type="ORF">KA717_20985</name>
</gene>
<dbReference type="PROSITE" id="PS50005">
    <property type="entry name" value="TPR"/>
    <property type="match status" value="3"/>
</dbReference>
<dbReference type="InterPro" id="IPR016181">
    <property type="entry name" value="Acyl_CoA_acyltransferase"/>
</dbReference>
<dbReference type="GO" id="GO:0016747">
    <property type="term" value="F:acyltransferase activity, transferring groups other than amino-acyl groups"/>
    <property type="evidence" value="ECO:0007669"/>
    <property type="project" value="InterPro"/>
</dbReference>